<dbReference type="EMBL" id="CAFZ01000119">
    <property type="protein sequence ID" value="CCA71438.1"/>
    <property type="molecule type" value="Genomic_DNA"/>
</dbReference>
<sequence length="75" mass="8298">MSSNIKGSHFVKTDTLANNDDNSPHGRPGQDGHSHWQRSTASDSNIPMEFMQPTWDPSTGSFAGFSRDFDQALFP</sequence>
<dbReference type="InParanoid" id="G4TJF3"/>
<gene>
    <name evidence="2" type="ORF">PIIN_05377</name>
</gene>
<evidence type="ECO:0000313" key="2">
    <source>
        <dbReference type="EMBL" id="CCA71438.1"/>
    </source>
</evidence>
<protein>
    <submittedName>
        <fullName evidence="2">Uncharacterized protein</fullName>
    </submittedName>
</protein>
<comment type="caution">
    <text evidence="2">The sequence shown here is derived from an EMBL/GenBank/DDBJ whole genome shotgun (WGS) entry which is preliminary data.</text>
</comment>
<dbReference type="Proteomes" id="UP000007148">
    <property type="component" value="Unassembled WGS sequence"/>
</dbReference>
<dbReference type="AlphaFoldDB" id="G4TJF3"/>
<dbReference type="HOGENOM" id="CLU_2671961_0_0_1"/>
<feature type="compositionally biased region" description="Basic and acidic residues" evidence="1">
    <location>
        <begin position="22"/>
        <end position="34"/>
    </location>
</feature>
<reference evidence="2 3" key="1">
    <citation type="journal article" date="2011" name="PLoS Pathog.">
        <title>Endophytic Life Strategies Decoded by Genome and Transcriptome Analyses of the Mutualistic Root Symbiont Piriformospora indica.</title>
        <authorList>
            <person name="Zuccaro A."/>
            <person name="Lahrmann U."/>
            <person name="Guldener U."/>
            <person name="Langen G."/>
            <person name="Pfiffi S."/>
            <person name="Biedenkopf D."/>
            <person name="Wong P."/>
            <person name="Samans B."/>
            <person name="Grimm C."/>
            <person name="Basiewicz M."/>
            <person name="Murat C."/>
            <person name="Martin F."/>
            <person name="Kogel K.H."/>
        </authorList>
    </citation>
    <scope>NUCLEOTIDE SEQUENCE [LARGE SCALE GENOMIC DNA]</scope>
    <source>
        <strain evidence="2 3">DSM 11827</strain>
    </source>
</reference>
<accession>G4TJF3</accession>
<evidence type="ECO:0000256" key="1">
    <source>
        <dbReference type="SAM" id="MobiDB-lite"/>
    </source>
</evidence>
<keyword evidence="3" id="KW-1185">Reference proteome</keyword>
<evidence type="ECO:0000313" key="3">
    <source>
        <dbReference type="Proteomes" id="UP000007148"/>
    </source>
</evidence>
<proteinExistence type="predicted"/>
<feature type="region of interest" description="Disordered" evidence="1">
    <location>
        <begin position="1"/>
        <end position="63"/>
    </location>
</feature>
<organism evidence="2 3">
    <name type="scientific">Serendipita indica (strain DSM 11827)</name>
    <name type="common">Root endophyte fungus</name>
    <name type="synonym">Piriformospora indica</name>
    <dbReference type="NCBI Taxonomy" id="1109443"/>
    <lineage>
        <taxon>Eukaryota</taxon>
        <taxon>Fungi</taxon>
        <taxon>Dikarya</taxon>
        <taxon>Basidiomycota</taxon>
        <taxon>Agaricomycotina</taxon>
        <taxon>Agaricomycetes</taxon>
        <taxon>Sebacinales</taxon>
        <taxon>Serendipitaceae</taxon>
        <taxon>Serendipita</taxon>
    </lineage>
</organism>
<name>G4TJF3_SERID</name>